<evidence type="ECO:0000256" key="3">
    <source>
        <dbReference type="PIRSR" id="PIRSR640198-3"/>
    </source>
</evidence>
<feature type="binding site" evidence="2">
    <location>
        <begin position="205"/>
        <end position="212"/>
    </location>
    <ligand>
        <name>ATP</name>
        <dbReference type="ChEBI" id="CHEBI:30616"/>
    </ligand>
</feature>
<dbReference type="InterPro" id="IPR040198">
    <property type="entry name" value="Fido_containing"/>
</dbReference>
<keyword evidence="2" id="KW-0547">Nucleotide-binding</keyword>
<dbReference type="InterPro" id="IPR036390">
    <property type="entry name" value="WH_DNA-bd_sf"/>
</dbReference>
<dbReference type="PROSITE" id="PS51459">
    <property type="entry name" value="FIDO"/>
    <property type="match status" value="1"/>
</dbReference>
<evidence type="ECO:0000313" key="6">
    <source>
        <dbReference type="Proteomes" id="UP000034119"/>
    </source>
</evidence>
<evidence type="ECO:0000256" key="1">
    <source>
        <dbReference type="PIRSR" id="PIRSR640198-1"/>
    </source>
</evidence>
<dbReference type="Pfam" id="PF02661">
    <property type="entry name" value="Fic"/>
    <property type="match status" value="1"/>
</dbReference>
<dbReference type="PATRIC" id="fig|1618342.3.peg.328"/>
<sequence>MIIARYVTLYPVFNPKYSISNRLLNQLAEIAEIKLLVARSSLLPEREISLRRDATIKMAHSSTSIEGNQLEEYQVAQLASGQKINGEERQIREVKNYLKALQEVDKLAAAKINFSVQDVLKIHRLVVKDLVEPEKSGTFRSGPVYIVNILPNGSDEVVYTPPPAKAVPGLVRNLLAWLKESRDVHPILRAGLLHHQFETIHPFTDGNGRTGRLLTLLHLYQTDWDFRKVLVLEDYYNRDRSAYYRALQTAQNYPVRQEADLTAWLEYFVEGFWSEVQIVKDQVLSLTSLGGTKAARNFLNKDEIKIVDFVVTMGKITSADAVSILSVPKRTAQAKLKKLEEIGIIKRQGAGPATYYVAARKQALK</sequence>
<dbReference type="PANTHER" id="PTHR13504">
    <property type="entry name" value="FIDO DOMAIN-CONTAINING PROTEIN DDB_G0283145"/>
    <property type="match status" value="1"/>
</dbReference>
<dbReference type="SUPFAM" id="SSF140931">
    <property type="entry name" value="Fic-like"/>
    <property type="match status" value="1"/>
</dbReference>
<dbReference type="Proteomes" id="UP000034119">
    <property type="component" value="Unassembled WGS sequence"/>
</dbReference>
<evidence type="ECO:0000259" key="4">
    <source>
        <dbReference type="PROSITE" id="PS51459"/>
    </source>
</evidence>
<feature type="site" description="Important for autoinhibition of adenylyltransferase activity" evidence="3">
    <location>
        <position position="66"/>
    </location>
</feature>
<dbReference type="InterPro" id="IPR036388">
    <property type="entry name" value="WH-like_DNA-bd_sf"/>
</dbReference>
<dbReference type="EMBL" id="LCPW01000007">
    <property type="protein sequence ID" value="KKW05887.1"/>
    <property type="molecule type" value="Genomic_DNA"/>
</dbReference>
<feature type="binding site" evidence="2">
    <location>
        <begin position="243"/>
        <end position="244"/>
    </location>
    <ligand>
        <name>ATP</name>
        <dbReference type="ChEBI" id="CHEBI:30616"/>
    </ligand>
</feature>
<dbReference type="InterPro" id="IPR036597">
    <property type="entry name" value="Fido-like_dom_sf"/>
</dbReference>
<dbReference type="Gene3D" id="1.10.3290.10">
    <property type="entry name" value="Fido-like domain"/>
    <property type="match status" value="1"/>
</dbReference>
<comment type="caution">
    <text evidence="5">The sequence shown here is derived from an EMBL/GenBank/DDBJ whole genome shotgun (WGS) entry which is preliminary data.</text>
</comment>
<proteinExistence type="predicted"/>
<dbReference type="AlphaFoldDB" id="A0A0G1XTG6"/>
<dbReference type="Gene3D" id="1.10.10.10">
    <property type="entry name" value="Winged helix-like DNA-binding domain superfamily/Winged helix DNA-binding domain"/>
    <property type="match status" value="1"/>
</dbReference>
<keyword evidence="2" id="KW-0067">ATP-binding</keyword>
<protein>
    <recommendedName>
        <fullName evidence="4">Fido domain-containing protein</fullName>
    </recommendedName>
</protein>
<feature type="domain" description="Fido" evidence="4">
    <location>
        <begin position="114"/>
        <end position="267"/>
    </location>
</feature>
<dbReference type="STRING" id="1618342.UY40_C0007G0026"/>
<evidence type="ECO:0000313" key="5">
    <source>
        <dbReference type="EMBL" id="KKW05887.1"/>
    </source>
</evidence>
<feature type="active site" evidence="1">
    <location>
        <position position="201"/>
    </location>
</feature>
<gene>
    <name evidence="5" type="ORF">UY40_C0007G0026</name>
</gene>
<accession>A0A0G1XTG6</accession>
<dbReference type="GO" id="GO:0005524">
    <property type="term" value="F:ATP binding"/>
    <property type="evidence" value="ECO:0007669"/>
    <property type="project" value="UniProtKB-KW"/>
</dbReference>
<name>A0A0G1XTG6_9BACT</name>
<dbReference type="SUPFAM" id="SSF46785">
    <property type="entry name" value="Winged helix' DNA-binding domain"/>
    <property type="match status" value="1"/>
</dbReference>
<organism evidence="5 6">
    <name type="scientific">candidate division CPR1 bacterium GW2011_GWC1_49_13</name>
    <dbReference type="NCBI Taxonomy" id="1618342"/>
    <lineage>
        <taxon>Bacteria</taxon>
        <taxon>candidate division CPR1</taxon>
    </lineage>
</organism>
<dbReference type="PANTHER" id="PTHR13504:SF38">
    <property type="entry name" value="FIDO DOMAIN-CONTAINING PROTEIN"/>
    <property type="match status" value="1"/>
</dbReference>
<dbReference type="InterPro" id="IPR003812">
    <property type="entry name" value="Fido"/>
</dbReference>
<reference evidence="5 6" key="1">
    <citation type="journal article" date="2015" name="Nature">
        <title>rRNA introns, odd ribosomes, and small enigmatic genomes across a large radiation of phyla.</title>
        <authorList>
            <person name="Brown C.T."/>
            <person name="Hug L.A."/>
            <person name="Thomas B.C."/>
            <person name="Sharon I."/>
            <person name="Castelle C.J."/>
            <person name="Singh A."/>
            <person name="Wilkins M.J."/>
            <person name="Williams K.H."/>
            <person name="Banfield J.F."/>
        </authorList>
    </citation>
    <scope>NUCLEOTIDE SEQUENCE [LARGE SCALE GENOMIC DNA]</scope>
</reference>
<evidence type="ECO:0000256" key="2">
    <source>
        <dbReference type="PIRSR" id="PIRSR640198-2"/>
    </source>
</evidence>